<sequence>MTSDRFEHSTYLIRRKILKLIGGAFHIYDPTGQLAFYSKMKGFKLKEDIRLYTGEDMQTEALVITARQILDISATYDVVDPTTNAKVGALKRKGLKSIFKDEWIFLDATDREIGVIKEDSVALALVRRFLTNLVPQRYHAEMGGTPVCTFRQNFNPFVMKITADFSQDINRLLDKRLGIAAAVLLCAVEGKQR</sequence>
<dbReference type="InterPro" id="IPR007612">
    <property type="entry name" value="LOR"/>
</dbReference>
<dbReference type="InterPro" id="IPR038595">
    <property type="entry name" value="LOR_sf"/>
</dbReference>
<proteinExistence type="inferred from homology"/>
<evidence type="ECO:0000313" key="3">
    <source>
        <dbReference type="Proteomes" id="UP000285961"/>
    </source>
</evidence>
<dbReference type="Proteomes" id="UP000285961">
    <property type="component" value="Unassembled WGS sequence"/>
</dbReference>
<dbReference type="SUPFAM" id="SSF54518">
    <property type="entry name" value="Tubby C-terminal domain-like"/>
    <property type="match status" value="1"/>
</dbReference>
<comment type="similarity">
    <text evidence="1">Belongs to the LOR family.</text>
</comment>
<accession>A0A419F160</accession>
<evidence type="ECO:0000313" key="2">
    <source>
        <dbReference type="EMBL" id="RJP71526.1"/>
    </source>
</evidence>
<dbReference type="Gene3D" id="2.40.160.200">
    <property type="entry name" value="LURP1-related"/>
    <property type="match status" value="1"/>
</dbReference>
<name>A0A419F160_9BACT</name>
<dbReference type="InterPro" id="IPR025659">
    <property type="entry name" value="Tubby-like_C"/>
</dbReference>
<gene>
    <name evidence="2" type="ORF">C4532_07375</name>
</gene>
<dbReference type="EMBL" id="QZKI01000058">
    <property type="protein sequence ID" value="RJP71526.1"/>
    <property type="molecule type" value="Genomic_DNA"/>
</dbReference>
<reference evidence="2 3" key="1">
    <citation type="journal article" date="2017" name="ISME J.">
        <title>Energy and carbon metabolisms in a deep terrestrial subsurface fluid microbial community.</title>
        <authorList>
            <person name="Momper L."/>
            <person name="Jungbluth S.P."/>
            <person name="Lee M.D."/>
            <person name="Amend J.P."/>
        </authorList>
    </citation>
    <scope>NUCLEOTIDE SEQUENCE [LARGE SCALE GENOMIC DNA]</scope>
    <source>
        <strain evidence="2">SURF_17</strain>
    </source>
</reference>
<protein>
    <submittedName>
        <fullName evidence="2">Uncharacterized protein</fullName>
    </submittedName>
</protein>
<evidence type="ECO:0000256" key="1">
    <source>
        <dbReference type="ARBA" id="ARBA00005437"/>
    </source>
</evidence>
<comment type="caution">
    <text evidence="2">The sequence shown here is derived from an EMBL/GenBank/DDBJ whole genome shotgun (WGS) entry which is preliminary data.</text>
</comment>
<dbReference type="Pfam" id="PF04525">
    <property type="entry name" value="LOR"/>
    <property type="match status" value="1"/>
</dbReference>
<dbReference type="AlphaFoldDB" id="A0A419F160"/>
<organism evidence="2 3">
    <name type="scientific">Candidatus Abyssobacteria bacterium SURF_17</name>
    <dbReference type="NCBI Taxonomy" id="2093361"/>
    <lineage>
        <taxon>Bacteria</taxon>
        <taxon>Pseudomonadati</taxon>
        <taxon>Candidatus Hydrogenedentota</taxon>
        <taxon>Candidatus Abyssobacteria</taxon>
    </lineage>
</organism>